<evidence type="ECO:0000256" key="2">
    <source>
        <dbReference type="ARBA" id="ARBA00019577"/>
    </source>
</evidence>
<comment type="similarity">
    <text evidence="1">Belongs to the BLOC1S1 family.</text>
</comment>
<protein>
    <recommendedName>
        <fullName evidence="2">Biogenesis of lysosome-related organelles complex 1 subunit 1</fullName>
    </recommendedName>
</protein>
<reference evidence="3" key="1">
    <citation type="submission" date="2020-06" db="EMBL/GenBank/DDBJ databases">
        <authorList>
            <person name="Li T."/>
            <person name="Hu X."/>
            <person name="Zhang T."/>
            <person name="Song X."/>
            <person name="Zhang H."/>
            <person name="Dai N."/>
            <person name="Sheng W."/>
            <person name="Hou X."/>
            <person name="Wei L."/>
        </authorList>
    </citation>
    <scope>NUCLEOTIDE SEQUENCE</scope>
    <source>
        <strain evidence="3">3651</strain>
        <tissue evidence="3">Leaf</tissue>
    </source>
</reference>
<evidence type="ECO:0000313" key="3">
    <source>
        <dbReference type="EMBL" id="KAK4412524.1"/>
    </source>
</evidence>
<name>A0AAE1XIS3_9LAMI</name>
<dbReference type="GO" id="GO:0016197">
    <property type="term" value="P:endosomal transport"/>
    <property type="evidence" value="ECO:0007669"/>
    <property type="project" value="TreeGrafter"/>
</dbReference>
<dbReference type="EMBL" id="JACGWO010000013">
    <property type="protein sequence ID" value="KAK4412524.1"/>
    <property type="molecule type" value="Genomic_DNA"/>
</dbReference>
<dbReference type="GO" id="GO:0031083">
    <property type="term" value="C:BLOC-1 complex"/>
    <property type="evidence" value="ECO:0007669"/>
    <property type="project" value="InterPro"/>
</dbReference>
<dbReference type="Pfam" id="PF06320">
    <property type="entry name" value="GCN5L1"/>
    <property type="match status" value="1"/>
</dbReference>
<accession>A0AAE1XIS3</accession>
<dbReference type="PANTHER" id="PTHR13073:SF0">
    <property type="entry name" value="BIOGENESIS OF LYSOSOME-RELATED ORGANELLES COMPLEX 1 SUBUNIT 1"/>
    <property type="match status" value="1"/>
</dbReference>
<dbReference type="PANTHER" id="PTHR13073">
    <property type="entry name" value="BLOC-1 COMPLEX SUBUNIT 1"/>
    <property type="match status" value="1"/>
</dbReference>
<gene>
    <name evidence="3" type="ORF">Salat_2899500</name>
</gene>
<evidence type="ECO:0000256" key="1">
    <source>
        <dbReference type="ARBA" id="ARBA00007133"/>
    </source>
</evidence>
<dbReference type="InterPro" id="IPR009395">
    <property type="entry name" value="BLOC1S1"/>
</dbReference>
<sequence>MHLPRPQKLETLNSPFTIVTPNPEYTGQHHRRCQTPLLWLSPTAALNLLQMQQEQLVEISVDSLKFLVQLRRNKESASSSSETQFSYRTSAFKMERSHQVEVGSLEASLLQMINDHNHASVELREHTERAKKEAIGKAIRVSDLLVNAVNGGVQEVFINEKRIEMEIRALAATIMRFSKQTDHWLTASHAINNAVKEIGDFENWMKTMELDCKSISAAICNIHRA</sequence>
<comment type="caution">
    <text evidence="3">The sequence shown here is derived from an EMBL/GenBank/DDBJ whole genome shotgun (WGS) entry which is preliminary data.</text>
</comment>
<dbReference type="Proteomes" id="UP001293254">
    <property type="component" value="Unassembled WGS sequence"/>
</dbReference>
<dbReference type="AlphaFoldDB" id="A0AAE1XIS3"/>
<reference evidence="3" key="2">
    <citation type="journal article" date="2024" name="Plant">
        <title>Genomic evolution and insights into agronomic trait innovations of Sesamum species.</title>
        <authorList>
            <person name="Miao H."/>
            <person name="Wang L."/>
            <person name="Qu L."/>
            <person name="Liu H."/>
            <person name="Sun Y."/>
            <person name="Le M."/>
            <person name="Wang Q."/>
            <person name="Wei S."/>
            <person name="Zheng Y."/>
            <person name="Lin W."/>
            <person name="Duan Y."/>
            <person name="Cao H."/>
            <person name="Xiong S."/>
            <person name="Wang X."/>
            <person name="Wei L."/>
            <person name="Li C."/>
            <person name="Ma Q."/>
            <person name="Ju M."/>
            <person name="Zhao R."/>
            <person name="Li G."/>
            <person name="Mu C."/>
            <person name="Tian Q."/>
            <person name="Mei H."/>
            <person name="Zhang T."/>
            <person name="Gao T."/>
            <person name="Zhang H."/>
        </authorList>
    </citation>
    <scope>NUCLEOTIDE SEQUENCE</scope>
    <source>
        <strain evidence="3">3651</strain>
    </source>
</reference>
<evidence type="ECO:0000313" key="4">
    <source>
        <dbReference type="Proteomes" id="UP001293254"/>
    </source>
</evidence>
<proteinExistence type="inferred from homology"/>
<organism evidence="3 4">
    <name type="scientific">Sesamum alatum</name>
    <dbReference type="NCBI Taxonomy" id="300844"/>
    <lineage>
        <taxon>Eukaryota</taxon>
        <taxon>Viridiplantae</taxon>
        <taxon>Streptophyta</taxon>
        <taxon>Embryophyta</taxon>
        <taxon>Tracheophyta</taxon>
        <taxon>Spermatophyta</taxon>
        <taxon>Magnoliopsida</taxon>
        <taxon>eudicotyledons</taxon>
        <taxon>Gunneridae</taxon>
        <taxon>Pentapetalae</taxon>
        <taxon>asterids</taxon>
        <taxon>lamiids</taxon>
        <taxon>Lamiales</taxon>
        <taxon>Pedaliaceae</taxon>
        <taxon>Sesamum</taxon>
    </lineage>
</organism>
<keyword evidence="4" id="KW-1185">Reference proteome</keyword>